<reference evidence="2" key="1">
    <citation type="journal article" date="2020" name="Nature">
        <title>Giant virus diversity and host interactions through global metagenomics.</title>
        <authorList>
            <person name="Schulz F."/>
            <person name="Roux S."/>
            <person name="Paez-Espino D."/>
            <person name="Jungbluth S."/>
            <person name="Walsh D.A."/>
            <person name="Denef V.J."/>
            <person name="McMahon K.D."/>
            <person name="Konstantinidis K.T."/>
            <person name="Eloe-Fadrosh E.A."/>
            <person name="Kyrpides N.C."/>
            <person name="Woyke T."/>
        </authorList>
    </citation>
    <scope>NUCLEOTIDE SEQUENCE</scope>
    <source>
        <strain evidence="2">GVMAG-M-3300023184-105</strain>
    </source>
</reference>
<dbReference type="InterPro" id="IPR002654">
    <property type="entry name" value="Glyco_trans_25"/>
</dbReference>
<dbReference type="InterPro" id="IPR029044">
    <property type="entry name" value="Nucleotide-diphossugar_trans"/>
</dbReference>
<dbReference type="SUPFAM" id="SSF53448">
    <property type="entry name" value="Nucleotide-diphospho-sugar transferases"/>
    <property type="match status" value="1"/>
</dbReference>
<dbReference type="EMBL" id="MN739957">
    <property type="protein sequence ID" value="QHT79967.1"/>
    <property type="molecule type" value="Genomic_DNA"/>
</dbReference>
<dbReference type="Pfam" id="PF01755">
    <property type="entry name" value="Glyco_transf_25"/>
    <property type="match status" value="1"/>
</dbReference>
<feature type="domain" description="Glycosyl transferase family 25" evidence="1">
    <location>
        <begin position="10"/>
        <end position="105"/>
    </location>
</feature>
<evidence type="ECO:0000259" key="1">
    <source>
        <dbReference type="Pfam" id="PF01755"/>
    </source>
</evidence>
<organism evidence="2">
    <name type="scientific">viral metagenome</name>
    <dbReference type="NCBI Taxonomy" id="1070528"/>
    <lineage>
        <taxon>unclassified sequences</taxon>
        <taxon>metagenomes</taxon>
        <taxon>organismal metagenomes</taxon>
    </lineage>
</organism>
<sequence>MVSFVFNANNTFCISLERHTERWARMQARFKQENLEVFRWIASTPDTLTDNFHHYLSPGERACAQSHIRIWRHLLENNIEYAFILEDDACFDKNWRTKLAEFQIDDPNWDMLLLNASEPVDPPFIWMDVQEQYLTAGYIISIRGVARLLQWFEGNFASSDWMTSRLQQNNHSYCYFPWLIIQEGLDSTLKKEGETHDADHAKVVRCLGEIGYDMSNYGI</sequence>
<accession>A0A6C0HHT4</accession>
<protein>
    <recommendedName>
        <fullName evidence="1">Glycosyl transferase family 25 domain-containing protein</fullName>
    </recommendedName>
</protein>
<name>A0A6C0HHT4_9ZZZZ</name>
<evidence type="ECO:0000313" key="2">
    <source>
        <dbReference type="EMBL" id="QHT79967.1"/>
    </source>
</evidence>
<dbReference type="AlphaFoldDB" id="A0A6C0HHT4"/>
<dbReference type="CDD" id="cd06532">
    <property type="entry name" value="Glyco_transf_25"/>
    <property type="match status" value="1"/>
</dbReference>
<proteinExistence type="predicted"/>